<feature type="binding site" evidence="14">
    <location>
        <position position="230"/>
    </location>
    <ligand>
        <name>Mg(2+)</name>
        <dbReference type="ChEBI" id="CHEBI:18420"/>
        <label>1</label>
    </ligand>
</feature>
<dbReference type="InterPro" id="IPR005905">
    <property type="entry name" value="D_ala_D_ala"/>
</dbReference>
<keyword evidence="14" id="KW-0464">Manganese</keyword>
<evidence type="ECO:0000313" key="17">
    <source>
        <dbReference type="EMBL" id="MBB5516063.1"/>
    </source>
</evidence>
<dbReference type="InterPro" id="IPR011127">
    <property type="entry name" value="Dala_Dala_lig_N"/>
</dbReference>
<comment type="function">
    <text evidence="2">Cell wall formation.</text>
</comment>
<dbReference type="PROSITE" id="PS00843">
    <property type="entry name" value="DALA_DALA_LIGASE_1"/>
    <property type="match status" value="1"/>
</dbReference>
<evidence type="ECO:0000256" key="4">
    <source>
        <dbReference type="ARBA" id="ARBA00010871"/>
    </source>
</evidence>
<dbReference type="InterPro" id="IPR000291">
    <property type="entry name" value="D-Ala_lig_Van_CS"/>
</dbReference>
<keyword evidence="18" id="KW-1185">Reference proteome</keyword>
<evidence type="ECO:0000256" key="11">
    <source>
        <dbReference type="ARBA" id="ARBA00022984"/>
    </source>
</evidence>
<evidence type="ECO:0000313" key="18">
    <source>
        <dbReference type="Proteomes" id="UP000553766"/>
    </source>
</evidence>
<sequence length="285" mass="30333">MSGRDVAAALREEGFEVFEVDAGPDLCSVLTDLTPDAVFNALHGRWGEDGCVQGLLEWMGIPYTHSGVRASAQAMDKRASKAIFRANGLPVVRDVPVTKAEAMARHPMEPPYVLKPVTEGSSVGVYIVPEGANGTAQIAPSTPDKLMAEAFIPGRELTVTVLDTSGQPVALGVTDIVVNAGWYDFDAKYVAGGSTHILPADLPEDITRLCLSHAVAAHKALGCRGMSRTDFRWDEARGTEGLNLLETNTQPGMTPTSLSPEQAAHVGISYGALCRMLVEDATCNR</sequence>
<evidence type="ECO:0000259" key="16">
    <source>
        <dbReference type="PROSITE" id="PS50975"/>
    </source>
</evidence>
<dbReference type="PANTHER" id="PTHR23132:SF23">
    <property type="entry name" value="D-ALANINE--D-ALANINE LIGASE B"/>
    <property type="match status" value="1"/>
</dbReference>
<keyword evidence="12" id="KW-0961">Cell wall biogenesis/degradation</keyword>
<feature type="domain" description="ATP-grasp" evidence="16">
    <location>
        <begin position="81"/>
        <end position="279"/>
    </location>
</feature>
<comment type="caution">
    <text evidence="17">The sequence shown here is derived from an EMBL/GenBank/DDBJ whole genome shotgun (WGS) entry which is preliminary data.</text>
</comment>
<accession>A0A840WPS0</accession>
<dbReference type="Proteomes" id="UP000553766">
    <property type="component" value="Unassembled WGS sequence"/>
</dbReference>
<feature type="binding site" evidence="14">
    <location>
        <position position="248"/>
    </location>
    <ligand>
        <name>Mg(2+)</name>
        <dbReference type="ChEBI" id="CHEBI:18420"/>
        <label>2</label>
    </ligand>
</feature>
<dbReference type="AlphaFoldDB" id="A0A840WPS0"/>
<dbReference type="InterPro" id="IPR011095">
    <property type="entry name" value="Dala_Dala_lig_C"/>
</dbReference>
<evidence type="ECO:0000256" key="12">
    <source>
        <dbReference type="ARBA" id="ARBA00023316"/>
    </source>
</evidence>
<comment type="cofactor">
    <cofactor evidence="1">
        <name>Mn(2+)</name>
        <dbReference type="ChEBI" id="CHEBI:29035"/>
    </cofactor>
</comment>
<dbReference type="GO" id="GO:0009252">
    <property type="term" value="P:peptidoglycan biosynthetic process"/>
    <property type="evidence" value="ECO:0007669"/>
    <property type="project" value="UniProtKB-KW"/>
</dbReference>
<organism evidence="17 18">
    <name type="scientific">Rubricella aquisinus</name>
    <dbReference type="NCBI Taxonomy" id="2028108"/>
    <lineage>
        <taxon>Bacteria</taxon>
        <taxon>Pseudomonadati</taxon>
        <taxon>Pseudomonadota</taxon>
        <taxon>Alphaproteobacteria</taxon>
        <taxon>Rhodobacterales</taxon>
        <taxon>Paracoccaceae</taxon>
        <taxon>Rubricella</taxon>
    </lineage>
</organism>
<keyword evidence="14" id="KW-0460">Magnesium</keyword>
<comment type="catalytic activity">
    <reaction evidence="13">
        <text>2 D-alanine + ATP = D-alanyl-D-alanine + ADP + phosphate + H(+)</text>
        <dbReference type="Rhea" id="RHEA:11224"/>
        <dbReference type="ChEBI" id="CHEBI:15378"/>
        <dbReference type="ChEBI" id="CHEBI:30616"/>
        <dbReference type="ChEBI" id="CHEBI:43474"/>
        <dbReference type="ChEBI" id="CHEBI:57416"/>
        <dbReference type="ChEBI" id="CHEBI:57822"/>
        <dbReference type="ChEBI" id="CHEBI:456216"/>
        <dbReference type="EC" id="6.3.2.4"/>
    </reaction>
</comment>
<reference evidence="17 18" key="1">
    <citation type="submission" date="2020-08" db="EMBL/GenBank/DDBJ databases">
        <title>Genomic Encyclopedia of Type Strains, Phase IV (KMG-IV): sequencing the most valuable type-strain genomes for metagenomic binning, comparative biology and taxonomic classification.</title>
        <authorList>
            <person name="Goeker M."/>
        </authorList>
    </citation>
    <scope>NUCLEOTIDE SEQUENCE [LARGE SCALE GENOMIC DNA]</scope>
    <source>
        <strain evidence="17 18">DSM 103377</strain>
    </source>
</reference>
<dbReference type="PROSITE" id="PS00844">
    <property type="entry name" value="DALA_DALA_LIGASE_2"/>
    <property type="match status" value="1"/>
</dbReference>
<dbReference type="PROSITE" id="PS50975">
    <property type="entry name" value="ATP_GRASP"/>
    <property type="match status" value="1"/>
</dbReference>
<dbReference type="Pfam" id="PF07478">
    <property type="entry name" value="Dala_Dala_lig_C"/>
    <property type="match status" value="1"/>
</dbReference>
<dbReference type="NCBIfam" id="NF002378">
    <property type="entry name" value="PRK01372.1"/>
    <property type="match status" value="1"/>
</dbReference>
<evidence type="ECO:0000256" key="7">
    <source>
        <dbReference type="ARBA" id="ARBA00022598"/>
    </source>
</evidence>
<dbReference type="Gene3D" id="3.30.1490.20">
    <property type="entry name" value="ATP-grasp fold, A domain"/>
    <property type="match status" value="1"/>
</dbReference>
<evidence type="ECO:0000256" key="15">
    <source>
        <dbReference type="PROSITE-ProRule" id="PRU00409"/>
    </source>
</evidence>
<dbReference type="GO" id="GO:0008716">
    <property type="term" value="F:D-alanine-D-alanine ligase activity"/>
    <property type="evidence" value="ECO:0007669"/>
    <property type="project" value="UniProtKB-EC"/>
</dbReference>
<dbReference type="GO" id="GO:0008360">
    <property type="term" value="P:regulation of cell shape"/>
    <property type="evidence" value="ECO:0007669"/>
    <property type="project" value="UniProtKB-KW"/>
</dbReference>
<dbReference type="Pfam" id="PF01820">
    <property type="entry name" value="Dala_Dala_lig_N"/>
    <property type="match status" value="1"/>
</dbReference>
<proteinExistence type="inferred from homology"/>
<protein>
    <recommendedName>
        <fullName evidence="5">D-alanine--D-alanine ligase</fullName>
        <ecNumber evidence="5">6.3.2.4</ecNumber>
    </recommendedName>
</protein>
<comment type="cofactor">
    <cofactor evidence="14">
        <name>Mg(2+)</name>
        <dbReference type="ChEBI" id="CHEBI:18420"/>
    </cofactor>
    <cofactor evidence="14">
        <name>Mn(2+)</name>
        <dbReference type="ChEBI" id="CHEBI:29035"/>
    </cofactor>
    <text evidence="14">Binds 2 magnesium or manganese ions per subunit.</text>
</comment>
<dbReference type="Gene3D" id="3.40.50.20">
    <property type="match status" value="1"/>
</dbReference>
<feature type="binding site" evidence="14">
    <location>
        <position position="246"/>
    </location>
    <ligand>
        <name>Mg(2+)</name>
        <dbReference type="ChEBI" id="CHEBI:18420"/>
        <label>2</label>
    </ligand>
</feature>
<evidence type="ECO:0000256" key="2">
    <source>
        <dbReference type="ARBA" id="ARBA00003921"/>
    </source>
</evidence>
<evidence type="ECO:0000256" key="6">
    <source>
        <dbReference type="ARBA" id="ARBA00022490"/>
    </source>
</evidence>
<comment type="similarity">
    <text evidence="4">Belongs to the D-alanine--D-alanine ligase family.</text>
</comment>
<evidence type="ECO:0000256" key="1">
    <source>
        <dbReference type="ARBA" id="ARBA00001936"/>
    </source>
</evidence>
<keyword evidence="7 17" id="KW-0436">Ligase</keyword>
<dbReference type="GO" id="GO:0005737">
    <property type="term" value="C:cytoplasm"/>
    <property type="evidence" value="ECO:0007669"/>
    <property type="project" value="UniProtKB-SubCell"/>
</dbReference>
<keyword evidence="6" id="KW-0963">Cytoplasm</keyword>
<dbReference type="InterPro" id="IPR013815">
    <property type="entry name" value="ATP_grasp_subdomain_1"/>
</dbReference>
<feature type="binding site" evidence="14">
    <location>
        <position position="246"/>
    </location>
    <ligand>
        <name>Mg(2+)</name>
        <dbReference type="ChEBI" id="CHEBI:18420"/>
        <label>1</label>
    </ligand>
</feature>
<dbReference type="SUPFAM" id="SSF56059">
    <property type="entry name" value="Glutathione synthetase ATP-binding domain-like"/>
    <property type="match status" value="1"/>
</dbReference>
<gene>
    <name evidence="17" type="ORF">FHS89_002089</name>
</gene>
<name>A0A840WPS0_9RHOB</name>
<dbReference type="PANTHER" id="PTHR23132">
    <property type="entry name" value="D-ALANINE--D-ALANINE LIGASE"/>
    <property type="match status" value="1"/>
</dbReference>
<comment type="subcellular location">
    <subcellularLocation>
        <location evidence="3">Cytoplasm</location>
    </subcellularLocation>
</comment>
<keyword evidence="11" id="KW-0573">Peptidoglycan synthesis</keyword>
<dbReference type="GO" id="GO:0005524">
    <property type="term" value="F:ATP binding"/>
    <property type="evidence" value="ECO:0007669"/>
    <property type="project" value="UniProtKB-UniRule"/>
</dbReference>
<dbReference type="EMBL" id="JACIJS010000006">
    <property type="protein sequence ID" value="MBB5516063.1"/>
    <property type="molecule type" value="Genomic_DNA"/>
</dbReference>
<evidence type="ECO:0000256" key="8">
    <source>
        <dbReference type="ARBA" id="ARBA00022741"/>
    </source>
</evidence>
<dbReference type="SUPFAM" id="SSF52440">
    <property type="entry name" value="PreATP-grasp domain"/>
    <property type="match status" value="1"/>
</dbReference>
<dbReference type="InterPro" id="IPR016185">
    <property type="entry name" value="PreATP-grasp_dom_sf"/>
</dbReference>
<evidence type="ECO:0000256" key="5">
    <source>
        <dbReference type="ARBA" id="ARBA00012216"/>
    </source>
</evidence>
<keyword evidence="10" id="KW-0133">Cell shape</keyword>
<dbReference type="Gene3D" id="3.30.470.20">
    <property type="entry name" value="ATP-grasp fold, B domain"/>
    <property type="match status" value="1"/>
</dbReference>
<evidence type="ECO:0000256" key="3">
    <source>
        <dbReference type="ARBA" id="ARBA00004496"/>
    </source>
</evidence>
<evidence type="ECO:0000256" key="10">
    <source>
        <dbReference type="ARBA" id="ARBA00022960"/>
    </source>
</evidence>
<keyword evidence="8 15" id="KW-0547">Nucleotide-binding</keyword>
<dbReference type="GO" id="GO:0071555">
    <property type="term" value="P:cell wall organization"/>
    <property type="evidence" value="ECO:0007669"/>
    <property type="project" value="UniProtKB-KW"/>
</dbReference>
<evidence type="ECO:0000256" key="13">
    <source>
        <dbReference type="ARBA" id="ARBA00047614"/>
    </source>
</evidence>
<evidence type="ECO:0000256" key="9">
    <source>
        <dbReference type="ARBA" id="ARBA00022840"/>
    </source>
</evidence>
<dbReference type="EC" id="6.3.2.4" evidence="5"/>
<evidence type="ECO:0000256" key="14">
    <source>
        <dbReference type="PIRSR" id="PIRSR039102-3"/>
    </source>
</evidence>
<dbReference type="GO" id="GO:0046872">
    <property type="term" value="F:metal ion binding"/>
    <property type="evidence" value="ECO:0007669"/>
    <property type="project" value="UniProtKB-KW"/>
</dbReference>
<keyword evidence="9 15" id="KW-0067">ATP-binding</keyword>
<keyword evidence="14" id="KW-0479">Metal-binding</keyword>
<dbReference type="InterPro" id="IPR011761">
    <property type="entry name" value="ATP-grasp"/>
</dbReference>
<dbReference type="PIRSF" id="PIRSF039102">
    <property type="entry name" value="Ddl/VanB"/>
    <property type="match status" value="1"/>
</dbReference>